<dbReference type="EMBL" id="DRND01000254">
    <property type="protein sequence ID" value="HFC46861.1"/>
    <property type="molecule type" value="Genomic_DNA"/>
</dbReference>
<dbReference type="SUPFAM" id="SSF101327">
    <property type="entry name" value="YgfB-like"/>
    <property type="match status" value="1"/>
</dbReference>
<proteinExistence type="predicted"/>
<evidence type="ECO:0000313" key="1">
    <source>
        <dbReference type="EMBL" id="HFC46861.1"/>
    </source>
</evidence>
<reference evidence="1" key="1">
    <citation type="journal article" date="2020" name="mSystems">
        <title>Genome- and Community-Level Interaction Insights into Carbon Utilization and Element Cycling Functions of Hydrothermarchaeota in Hydrothermal Sediment.</title>
        <authorList>
            <person name="Zhou Z."/>
            <person name="Liu Y."/>
            <person name="Xu W."/>
            <person name="Pan J."/>
            <person name="Luo Z.H."/>
            <person name="Li M."/>
        </authorList>
    </citation>
    <scope>NUCLEOTIDE SEQUENCE [LARGE SCALE GENOMIC DNA]</scope>
    <source>
        <strain evidence="1">HyVt-503</strain>
    </source>
</reference>
<gene>
    <name evidence="1" type="ORF">ENJ63_03160</name>
</gene>
<dbReference type="Gene3D" id="1.20.120.740">
    <property type="entry name" value="YgfB uncharacterised protein family UPF0149, PF03695"/>
    <property type="match status" value="1"/>
</dbReference>
<dbReference type="AlphaFoldDB" id="A0A7V2SW38"/>
<dbReference type="Proteomes" id="UP000885797">
    <property type="component" value="Unassembled WGS sequence"/>
</dbReference>
<dbReference type="NCBIfam" id="TIGR02292">
    <property type="entry name" value="ygfB_yecA"/>
    <property type="match status" value="1"/>
</dbReference>
<sequence>MDQFDRPLSSDEMDRLSEILEDERMPEETLDISGLHGYLTAVIIGPRPMAPNQWLPWIFGEEDQGIPEVFDNMGILDEFIDLTMRFYNQILGELKSEDKFTPIVYRTYVDGKENYIIEDWCFGFMRGVSISMDAWEPLLESEEGEKLMTIPFLFGTWEGIESLDDHVDQEVYETAVWALPQCV</sequence>
<comment type="caution">
    <text evidence="1">The sequence shown here is derived from an EMBL/GenBank/DDBJ whole genome shotgun (WGS) entry which is preliminary data.</text>
</comment>
<accession>A0A7V2SW38</accession>
<dbReference type="InterPro" id="IPR011978">
    <property type="entry name" value="YgfB-like"/>
</dbReference>
<protein>
    <submittedName>
        <fullName evidence="1">YecA family protein</fullName>
    </submittedName>
</protein>
<dbReference type="Pfam" id="PF03695">
    <property type="entry name" value="UPF0149"/>
    <property type="match status" value="1"/>
</dbReference>
<dbReference type="InterPro" id="IPR036255">
    <property type="entry name" value="YgfB-like_sf"/>
</dbReference>
<organism evidence="1">
    <name type="scientific">Dissulfuribacter thermophilus</name>
    <dbReference type="NCBI Taxonomy" id="1156395"/>
    <lineage>
        <taxon>Bacteria</taxon>
        <taxon>Pseudomonadati</taxon>
        <taxon>Thermodesulfobacteriota</taxon>
        <taxon>Dissulfuribacteria</taxon>
        <taxon>Dissulfuribacterales</taxon>
        <taxon>Dissulfuribacteraceae</taxon>
        <taxon>Dissulfuribacter</taxon>
    </lineage>
</organism>
<feature type="non-terminal residue" evidence="1">
    <location>
        <position position="183"/>
    </location>
</feature>
<name>A0A7V2SW38_9BACT</name>